<dbReference type="Proteomes" id="UP000078340">
    <property type="component" value="Unassembled WGS sequence"/>
</dbReference>
<accession>A0A179GDF6</accession>
<proteinExistence type="predicted"/>
<dbReference type="GeneID" id="28891721"/>
<name>A0A179GDF6_PURLI</name>
<protein>
    <submittedName>
        <fullName evidence="2">Uncharacterized protein</fullName>
    </submittedName>
</protein>
<dbReference type="EMBL" id="LSBI01000009">
    <property type="protein sequence ID" value="OAQ81148.1"/>
    <property type="molecule type" value="Genomic_DNA"/>
</dbReference>
<reference evidence="2 4" key="1">
    <citation type="submission" date="2016-01" db="EMBL/GenBank/DDBJ databases">
        <title>Biosynthesis of antibiotic leucinostatins and their inhibition on Phytophthora in bio-control Purpureocillium lilacinum.</title>
        <authorList>
            <person name="Wang G."/>
            <person name="Liu Z."/>
            <person name="Lin R."/>
            <person name="Li E."/>
            <person name="Mao Z."/>
            <person name="Ling J."/>
            <person name="Yin W."/>
            <person name="Xie B."/>
        </authorList>
    </citation>
    <scope>NUCLEOTIDE SEQUENCE [LARGE SCALE GENOMIC DNA]</scope>
    <source>
        <strain evidence="2">PLBJ-1</strain>
        <strain evidence="3">PLFJ-1</strain>
    </source>
</reference>
<feature type="compositionally biased region" description="Low complexity" evidence="1">
    <location>
        <begin position="201"/>
        <end position="217"/>
    </location>
</feature>
<gene>
    <name evidence="2" type="ORF">VFPBJ_09493</name>
    <name evidence="3" type="ORF">VFPFJ_09603</name>
</gene>
<dbReference type="AlphaFoldDB" id="A0A179GDF6"/>
<dbReference type="OrthoDB" id="10599252at2759"/>
<sequence length="261" mass="30259">MPPVNYRDYSPPGREGERFTEALQVDGWCEPRKREKHILAFFRWAKPDLDPFKYREMELNARVFACSRWHRHEPRKGLSPADLQYRAEYETWALMFQDEENRPEWPFPSPPQGQWLFHPREHGYSCQYTQWRASLYLLHDEQEFAEEFCEHMAAESRMASARRRANKEDGVDEDGADKALQNMEALGLEEADTSVQATAAATTGAAANEGEATSEATPENQGEQANAALESRADDVEDVAAQNERFNLFFEQIRRQRHLDD</sequence>
<comment type="caution">
    <text evidence="2">The sequence shown here is derived from an EMBL/GenBank/DDBJ whole genome shotgun (WGS) entry which is preliminary data.</text>
</comment>
<evidence type="ECO:0000313" key="4">
    <source>
        <dbReference type="Proteomes" id="UP000078240"/>
    </source>
</evidence>
<evidence type="ECO:0000313" key="3">
    <source>
        <dbReference type="EMBL" id="OAQ81148.1"/>
    </source>
</evidence>
<evidence type="ECO:0000256" key="1">
    <source>
        <dbReference type="SAM" id="MobiDB-lite"/>
    </source>
</evidence>
<dbReference type="EMBL" id="LSBH01000008">
    <property type="protein sequence ID" value="OAQ75520.1"/>
    <property type="molecule type" value="Genomic_DNA"/>
</dbReference>
<dbReference type="Proteomes" id="UP000078240">
    <property type="component" value="Unassembled WGS sequence"/>
</dbReference>
<evidence type="ECO:0000313" key="2">
    <source>
        <dbReference type="EMBL" id="OAQ75520.1"/>
    </source>
</evidence>
<feature type="region of interest" description="Disordered" evidence="1">
    <location>
        <begin position="201"/>
        <end position="236"/>
    </location>
</feature>
<dbReference type="KEGG" id="plj:28891721"/>
<organism evidence="2 4">
    <name type="scientific">Purpureocillium lilacinum</name>
    <name type="common">Paecilomyces lilacinus</name>
    <dbReference type="NCBI Taxonomy" id="33203"/>
    <lineage>
        <taxon>Eukaryota</taxon>
        <taxon>Fungi</taxon>
        <taxon>Dikarya</taxon>
        <taxon>Ascomycota</taxon>
        <taxon>Pezizomycotina</taxon>
        <taxon>Sordariomycetes</taxon>
        <taxon>Hypocreomycetidae</taxon>
        <taxon>Hypocreales</taxon>
        <taxon>Ophiocordycipitaceae</taxon>
        <taxon>Purpureocillium</taxon>
    </lineage>
</organism>